<dbReference type="AlphaFoldDB" id="A0A2M7G1H7"/>
<evidence type="ECO:0000313" key="2">
    <source>
        <dbReference type="Proteomes" id="UP000231019"/>
    </source>
</evidence>
<proteinExistence type="predicted"/>
<name>A0A2M7G1H7_9BACT</name>
<reference evidence="1 2" key="1">
    <citation type="submission" date="2017-09" db="EMBL/GenBank/DDBJ databases">
        <title>Depth-based differentiation of microbial function through sediment-hosted aquifers and enrichment of novel symbionts in the deep terrestrial subsurface.</title>
        <authorList>
            <person name="Probst A.J."/>
            <person name="Ladd B."/>
            <person name="Jarett J.K."/>
            <person name="Geller-Mcgrath D.E."/>
            <person name="Sieber C.M."/>
            <person name="Emerson J.B."/>
            <person name="Anantharaman K."/>
            <person name="Thomas B.C."/>
            <person name="Malmstrom R."/>
            <person name="Stieglmeier M."/>
            <person name="Klingl A."/>
            <person name="Woyke T."/>
            <person name="Ryan C.M."/>
            <person name="Banfield J.F."/>
        </authorList>
    </citation>
    <scope>NUCLEOTIDE SEQUENCE [LARGE SCALE GENOMIC DNA]</scope>
    <source>
        <strain evidence="1">CG17_big_fil_post_rev_8_21_14_2_50_48_46</strain>
    </source>
</reference>
<sequence>MFNSTRLKYAIETLRDLNQERGQLSKQLAALRARCQIRENIVDNLYDYYDIVSGDYYAVLDGLVRYPESLEVLRDYMQEHYEVLEEQLQKTREYLDQPVKPVQALEKLEKITSYVFYMKNPPRAPSDPVNR</sequence>
<gene>
    <name evidence="1" type="ORF">COW36_17300</name>
</gene>
<organism evidence="1 2">
    <name type="scientific">bacterium (Candidatus Blackallbacteria) CG17_big_fil_post_rev_8_21_14_2_50_48_46</name>
    <dbReference type="NCBI Taxonomy" id="2014261"/>
    <lineage>
        <taxon>Bacteria</taxon>
        <taxon>Candidatus Blackallbacteria</taxon>
    </lineage>
</organism>
<dbReference type="EMBL" id="PFFQ01000053">
    <property type="protein sequence ID" value="PIW15180.1"/>
    <property type="molecule type" value="Genomic_DNA"/>
</dbReference>
<protein>
    <submittedName>
        <fullName evidence="1">Uncharacterized protein</fullName>
    </submittedName>
</protein>
<accession>A0A2M7G1H7</accession>
<dbReference type="Proteomes" id="UP000231019">
    <property type="component" value="Unassembled WGS sequence"/>
</dbReference>
<evidence type="ECO:0000313" key="1">
    <source>
        <dbReference type="EMBL" id="PIW15180.1"/>
    </source>
</evidence>
<comment type="caution">
    <text evidence="1">The sequence shown here is derived from an EMBL/GenBank/DDBJ whole genome shotgun (WGS) entry which is preliminary data.</text>
</comment>